<protein>
    <submittedName>
        <fullName evidence="6">60S ribosomal protein L18a-2</fullName>
    </submittedName>
</protein>
<feature type="domain" description="Large ribosomal subunit protein eL20" evidence="5">
    <location>
        <begin position="164"/>
        <end position="210"/>
    </location>
</feature>
<dbReference type="Proteomes" id="UP000030645">
    <property type="component" value="Unassembled WGS sequence"/>
</dbReference>
<dbReference type="AlphaFoldDB" id="W9S1K5"/>
<feature type="region of interest" description="Disordered" evidence="4">
    <location>
        <begin position="17"/>
        <end position="38"/>
    </location>
</feature>
<comment type="similarity">
    <text evidence="1">Belongs to the eukaryotic ribosomal protein eL20 family.</text>
</comment>
<dbReference type="PANTHER" id="PTHR10052">
    <property type="entry name" value="60S RIBOSOMAL PROTEIN L18A"/>
    <property type="match status" value="1"/>
</dbReference>
<dbReference type="SUPFAM" id="SSF160374">
    <property type="entry name" value="RplX-like"/>
    <property type="match status" value="1"/>
</dbReference>
<sequence>MLMRLCDDDDLRRREKKWKAAGRRKWREMEEDEEKENPKSIIDDGFRIGFQANAGAKGSNLNTTRGISRDRTEKKMKAGSAAKLIVDALLQRFLPSLAAVSRPLKHSESPIGANDASTVQRKVRAKLVSQVEYPSLADLRRLLLDLVAQLLVALSRIRTKSSIRLVSQTEYHNMYKEFYDTTLNGAMEQMYNEMASRHIVRFSCIQIIKTATAPAKLCKRESTKQFHNSKISFHWCTRRSGHQLGN</sequence>
<accession>W9S1K5</accession>
<proteinExistence type="inferred from homology"/>
<dbReference type="GO" id="GO:0006412">
    <property type="term" value="P:translation"/>
    <property type="evidence" value="ECO:0007669"/>
    <property type="project" value="InterPro"/>
</dbReference>
<gene>
    <name evidence="6" type="ORF">L484_017095</name>
</gene>
<evidence type="ECO:0000313" key="6">
    <source>
        <dbReference type="EMBL" id="EXC21084.1"/>
    </source>
</evidence>
<keyword evidence="3" id="KW-0687">Ribonucleoprotein</keyword>
<evidence type="ECO:0000256" key="3">
    <source>
        <dbReference type="ARBA" id="ARBA00023274"/>
    </source>
</evidence>
<dbReference type="Gene3D" id="3.10.20.10">
    <property type="match status" value="1"/>
</dbReference>
<evidence type="ECO:0000313" key="7">
    <source>
        <dbReference type="Proteomes" id="UP000030645"/>
    </source>
</evidence>
<dbReference type="Pfam" id="PF01775">
    <property type="entry name" value="Ribosomal_L18A"/>
    <property type="match status" value="1"/>
</dbReference>
<dbReference type="GO" id="GO:1990904">
    <property type="term" value="C:ribonucleoprotein complex"/>
    <property type="evidence" value="ECO:0007669"/>
    <property type="project" value="UniProtKB-KW"/>
</dbReference>
<dbReference type="GO" id="GO:0005840">
    <property type="term" value="C:ribosome"/>
    <property type="evidence" value="ECO:0007669"/>
    <property type="project" value="UniProtKB-KW"/>
</dbReference>
<keyword evidence="2 6" id="KW-0689">Ribosomal protein</keyword>
<dbReference type="InterPro" id="IPR021138">
    <property type="entry name" value="Ribosomal_eL20_eukaryotes"/>
</dbReference>
<evidence type="ECO:0000256" key="4">
    <source>
        <dbReference type="SAM" id="MobiDB-lite"/>
    </source>
</evidence>
<dbReference type="STRING" id="981085.W9S1K5"/>
<evidence type="ECO:0000256" key="2">
    <source>
        <dbReference type="ARBA" id="ARBA00022980"/>
    </source>
</evidence>
<dbReference type="eggNOG" id="KOG0829">
    <property type="taxonomic scope" value="Eukaryota"/>
</dbReference>
<dbReference type="GO" id="GO:0003735">
    <property type="term" value="F:structural constituent of ribosome"/>
    <property type="evidence" value="ECO:0007669"/>
    <property type="project" value="InterPro"/>
</dbReference>
<organism evidence="6 7">
    <name type="scientific">Morus notabilis</name>
    <dbReference type="NCBI Taxonomy" id="981085"/>
    <lineage>
        <taxon>Eukaryota</taxon>
        <taxon>Viridiplantae</taxon>
        <taxon>Streptophyta</taxon>
        <taxon>Embryophyta</taxon>
        <taxon>Tracheophyta</taxon>
        <taxon>Spermatophyta</taxon>
        <taxon>Magnoliopsida</taxon>
        <taxon>eudicotyledons</taxon>
        <taxon>Gunneridae</taxon>
        <taxon>Pentapetalae</taxon>
        <taxon>rosids</taxon>
        <taxon>fabids</taxon>
        <taxon>Rosales</taxon>
        <taxon>Moraceae</taxon>
        <taxon>Moreae</taxon>
        <taxon>Morus</taxon>
    </lineage>
</organism>
<feature type="compositionally biased region" description="Basic residues" evidence="4">
    <location>
        <begin position="17"/>
        <end position="26"/>
    </location>
</feature>
<name>W9S1K5_9ROSA</name>
<reference evidence="7" key="1">
    <citation type="submission" date="2013-01" db="EMBL/GenBank/DDBJ databases">
        <title>Draft Genome Sequence of a Mulberry Tree, Morus notabilis C.K. Schneid.</title>
        <authorList>
            <person name="He N."/>
            <person name="Zhao S."/>
        </authorList>
    </citation>
    <scope>NUCLEOTIDE SEQUENCE</scope>
</reference>
<evidence type="ECO:0000259" key="5">
    <source>
        <dbReference type="Pfam" id="PF01775"/>
    </source>
</evidence>
<dbReference type="FunFam" id="3.10.20.10:FF:000001">
    <property type="entry name" value="60S ribosomal protein L18a"/>
    <property type="match status" value="1"/>
</dbReference>
<keyword evidence="7" id="KW-1185">Reference proteome</keyword>
<dbReference type="EMBL" id="KE345934">
    <property type="protein sequence ID" value="EXC21084.1"/>
    <property type="molecule type" value="Genomic_DNA"/>
</dbReference>
<dbReference type="InterPro" id="IPR023573">
    <property type="entry name" value="Ribosomal_eL20_dom"/>
</dbReference>
<evidence type="ECO:0000256" key="1">
    <source>
        <dbReference type="ARBA" id="ARBA00009362"/>
    </source>
</evidence>